<evidence type="ECO:0000259" key="3">
    <source>
        <dbReference type="Pfam" id="PF00535"/>
    </source>
</evidence>
<dbReference type="AlphaFoldDB" id="A0A7K4MXT9"/>
<comment type="caution">
    <text evidence="4">The sequence shown here is derived from an EMBL/GenBank/DDBJ whole genome shotgun (WGS) entry which is preliminary data.</text>
</comment>
<evidence type="ECO:0000313" key="5">
    <source>
        <dbReference type="Proteomes" id="UP000575480"/>
    </source>
</evidence>
<dbReference type="PANTHER" id="PTHR43630:SF1">
    <property type="entry name" value="POLY-BETA-1,6-N-ACETYL-D-GLUCOSAMINE SYNTHASE"/>
    <property type="match status" value="1"/>
</dbReference>
<evidence type="ECO:0000256" key="2">
    <source>
        <dbReference type="ARBA" id="ARBA00022679"/>
    </source>
</evidence>
<keyword evidence="1" id="KW-0328">Glycosyltransferase</keyword>
<organism evidence="4 5">
    <name type="scientific">Marine Group I thaumarchaeote</name>
    <dbReference type="NCBI Taxonomy" id="2511932"/>
    <lineage>
        <taxon>Archaea</taxon>
        <taxon>Nitrososphaerota</taxon>
        <taxon>Marine Group I</taxon>
    </lineage>
</organism>
<evidence type="ECO:0000313" key="4">
    <source>
        <dbReference type="EMBL" id="NWJ57631.1"/>
    </source>
</evidence>
<dbReference type="SUPFAM" id="SSF53448">
    <property type="entry name" value="Nucleotide-diphospho-sugar transferases"/>
    <property type="match status" value="1"/>
</dbReference>
<dbReference type="Pfam" id="PF00535">
    <property type="entry name" value="Glycos_transf_2"/>
    <property type="match status" value="1"/>
</dbReference>
<reference evidence="4 5" key="1">
    <citation type="journal article" date="2019" name="Environ. Microbiol.">
        <title>Genomics insights into ecotype formation of ammonia-oxidizing archaea in the deep ocean.</title>
        <authorList>
            <person name="Wang Y."/>
            <person name="Huang J.M."/>
            <person name="Cui G.J."/>
            <person name="Nunoura T."/>
            <person name="Takaki Y."/>
            <person name="Li W.L."/>
            <person name="Li J."/>
            <person name="Gao Z.M."/>
            <person name="Takai K."/>
            <person name="Zhang A.Q."/>
            <person name="Stepanauskas R."/>
        </authorList>
    </citation>
    <scope>NUCLEOTIDE SEQUENCE [LARGE SCALE GENOMIC DNA]</scope>
    <source>
        <strain evidence="4 5">L15a</strain>
    </source>
</reference>
<keyword evidence="2 4" id="KW-0808">Transferase</keyword>
<dbReference type="GO" id="GO:0016757">
    <property type="term" value="F:glycosyltransferase activity"/>
    <property type="evidence" value="ECO:0007669"/>
    <property type="project" value="UniProtKB-KW"/>
</dbReference>
<gene>
    <name evidence="4" type="ORF">HX858_07785</name>
</gene>
<dbReference type="EMBL" id="JACATH010000008">
    <property type="protein sequence ID" value="NWJ57631.1"/>
    <property type="molecule type" value="Genomic_DNA"/>
</dbReference>
<sequence>MDKINYDVLIPARNEELIIEKTLHHLSKQSIKPNLVIVVNDNSNDRTKEIAVSYGAKVIDFPYEHKNWVISGKLGIVFSFGMEYFDKNNSHFMILGADHILPENYIEDIIKNMKKDSVDMASGIIENEVTKSPRGSGRIFTKKAMECIDWKYQSNYGYETYALFKIQSEGMKTLVYPIMTKTQRPTGTNYNKKKFYHMGFSYKALGYTSFYGVGRGLAIAKKYGLYNGLMFSIGFFSNRNVTYNEKIRQYCKKNLEHSWEDLLYNPKQLLKKLTPNE</sequence>
<dbReference type="PANTHER" id="PTHR43630">
    <property type="entry name" value="POLY-BETA-1,6-N-ACETYL-D-GLUCOSAMINE SYNTHASE"/>
    <property type="match status" value="1"/>
</dbReference>
<name>A0A7K4MXT9_9ARCH</name>
<evidence type="ECO:0000256" key="1">
    <source>
        <dbReference type="ARBA" id="ARBA00022676"/>
    </source>
</evidence>
<dbReference type="InterPro" id="IPR001173">
    <property type="entry name" value="Glyco_trans_2-like"/>
</dbReference>
<dbReference type="Proteomes" id="UP000575480">
    <property type="component" value="Unassembled WGS sequence"/>
</dbReference>
<dbReference type="InterPro" id="IPR029044">
    <property type="entry name" value="Nucleotide-diphossugar_trans"/>
</dbReference>
<proteinExistence type="predicted"/>
<dbReference type="Gene3D" id="3.90.550.10">
    <property type="entry name" value="Spore Coat Polysaccharide Biosynthesis Protein SpsA, Chain A"/>
    <property type="match status" value="1"/>
</dbReference>
<accession>A0A7K4MXT9</accession>
<feature type="domain" description="Glycosyltransferase 2-like" evidence="3">
    <location>
        <begin position="8"/>
        <end position="134"/>
    </location>
</feature>
<protein>
    <submittedName>
        <fullName evidence="4">Glycosyltransferase</fullName>
    </submittedName>
</protein>